<name>A0A2C9DSV2_9POXV</name>
<accession>A0A2C9DSV2</accession>
<evidence type="ECO:0000313" key="2">
    <source>
        <dbReference type="Proteomes" id="UP000318778"/>
    </source>
</evidence>
<protein>
    <submittedName>
        <fullName evidence="1">Uncharacterized protein</fullName>
    </submittedName>
</protein>
<evidence type="ECO:0000313" key="1">
    <source>
        <dbReference type="EMBL" id="ATI21085.1"/>
    </source>
</evidence>
<organism evidence="1">
    <name type="scientific">Western grey kangaroopox virus</name>
    <dbReference type="NCBI Taxonomy" id="1566307"/>
    <lineage>
        <taxon>Viruses</taxon>
        <taxon>Varidnaviria</taxon>
        <taxon>Bamfordvirae</taxon>
        <taxon>Nucleocytoviricota</taxon>
        <taxon>Pokkesviricetes</taxon>
        <taxon>Chitovirales</taxon>
        <taxon>Poxviridae</taxon>
        <taxon>Chordopoxvirinae</taxon>
        <taxon>Macropopoxvirus</taxon>
        <taxon>Macropopoxvirus mfuliginosuspox</taxon>
        <taxon>Western kangaroopox virus</taxon>
    </lineage>
</organism>
<sequence length="82" mass="9122">MRRADVVVRRWGEQRRRGTGCSALGKSIPSVNDKGLLSCGVNELHVSIHQDNPLLGDIISGEQVRFCHFPEPRDQLVDGLQT</sequence>
<keyword evidence="2" id="KW-1185">Reference proteome</keyword>
<dbReference type="EMBL" id="MF467280">
    <property type="protein sequence ID" value="ATI21085.1"/>
    <property type="molecule type" value="Genomic_DNA"/>
</dbReference>
<dbReference type="Proteomes" id="UP000318778">
    <property type="component" value="Segment"/>
</dbReference>
<reference evidence="1" key="1">
    <citation type="journal article" date="2017" name="Virus Res.">
        <title>Complete genomic characterisation of two novel poxviruses (WKPV and EKPV) from western and eastern grey kangaroos.</title>
        <authorList>
            <person name="Bennett M."/>
            <person name="Tu S.L."/>
            <person name="Upton C."/>
            <person name="McArtor C."/>
            <person name="Gillett A."/>
            <person name="Laird T."/>
            <person name="O'Dea M."/>
        </authorList>
    </citation>
    <scope>NUCLEOTIDE SEQUENCE [LARGE SCALE GENOMIC DNA]</scope>
    <source>
        <strain evidence="1">Western Australia</strain>
    </source>
</reference>
<proteinExistence type="predicted"/>